<gene>
    <name evidence="1" type="ORF">CSUI_005408</name>
</gene>
<protein>
    <submittedName>
        <fullName evidence="1">Uncharacterized protein</fullName>
    </submittedName>
</protein>
<proteinExistence type="predicted"/>
<dbReference type="Proteomes" id="UP000221165">
    <property type="component" value="Unassembled WGS sequence"/>
</dbReference>
<sequence>LHGGEGKPRSPQGSLGKCNSVLHKRRPLQVCMNANGSAAAEGVAGGAVDCNVSATGVATPSLQLAGGPMRCQGNRKTVRPPAPRGVAQITRIPT</sequence>
<feature type="non-terminal residue" evidence="1">
    <location>
        <position position="1"/>
    </location>
</feature>
<organism evidence="1 2">
    <name type="scientific">Cystoisospora suis</name>
    <dbReference type="NCBI Taxonomy" id="483139"/>
    <lineage>
        <taxon>Eukaryota</taxon>
        <taxon>Sar</taxon>
        <taxon>Alveolata</taxon>
        <taxon>Apicomplexa</taxon>
        <taxon>Conoidasida</taxon>
        <taxon>Coccidia</taxon>
        <taxon>Eucoccidiorida</taxon>
        <taxon>Eimeriorina</taxon>
        <taxon>Sarcocystidae</taxon>
        <taxon>Cystoisospora</taxon>
    </lineage>
</organism>
<dbReference type="AlphaFoldDB" id="A0A2C6KX74"/>
<comment type="caution">
    <text evidence="1">The sequence shown here is derived from an EMBL/GenBank/DDBJ whole genome shotgun (WGS) entry which is preliminary data.</text>
</comment>
<dbReference type="EMBL" id="MIGC01002618">
    <property type="protein sequence ID" value="PHJ20758.1"/>
    <property type="molecule type" value="Genomic_DNA"/>
</dbReference>
<dbReference type="GeneID" id="94428795"/>
<dbReference type="RefSeq" id="XP_067922444.1">
    <property type="nucleotide sequence ID" value="XM_068065584.1"/>
</dbReference>
<dbReference type="VEuPathDB" id="ToxoDB:CSUI_005408"/>
<name>A0A2C6KX74_9APIC</name>
<keyword evidence="2" id="KW-1185">Reference proteome</keyword>
<evidence type="ECO:0000313" key="2">
    <source>
        <dbReference type="Proteomes" id="UP000221165"/>
    </source>
</evidence>
<reference evidence="1 2" key="1">
    <citation type="journal article" date="2017" name="Int. J. Parasitol.">
        <title>The genome of the protozoan parasite Cystoisospora suis and a reverse vaccinology approach to identify vaccine candidates.</title>
        <authorList>
            <person name="Palmieri N."/>
            <person name="Shrestha A."/>
            <person name="Ruttkowski B."/>
            <person name="Beck T."/>
            <person name="Vogl C."/>
            <person name="Tomley F."/>
            <person name="Blake D.P."/>
            <person name="Joachim A."/>
        </authorList>
    </citation>
    <scope>NUCLEOTIDE SEQUENCE [LARGE SCALE GENOMIC DNA]</scope>
    <source>
        <strain evidence="1 2">Wien I</strain>
    </source>
</reference>
<accession>A0A2C6KX74</accession>
<evidence type="ECO:0000313" key="1">
    <source>
        <dbReference type="EMBL" id="PHJ20758.1"/>
    </source>
</evidence>